<dbReference type="AlphaFoldDB" id="A0A5D0CXJ2"/>
<sequence>MPSKSSTSGSSFSATLLFGLSAVLLVVCIMIDPREAFQASGQGLTVWWRIVFPALLPFLVLSEILLAGGFAHGLGVLVEPLTRRGLGLPGSYAWVLPLGLTAGFPAAASAAATLYKQGKISALEAEKMAASAHFASPMLIAVVVGTGFWGRPEWGLLLLAAHWLGGLAAGVTLHLLDRSPGPEPKAKPAVTSPSRPRPSRFRQALAQMEEARRADGRGIGKLLGDTVSSGVQISMTTGGYMLIFAVVIHVLTGILPGFLPSFVVAGLLEVHLGTYTAARLSLPPAMVCALLGALLGWSGICAFLQARSVLKPAGLGGTKYFLLTRLLHGAYAYVLTLLLWAPMSKWLPQVKSTTAEVDLPSVTAGSFPIPGWEQISGVVQAQFWLLLFLVAAFLVISLVYKKNAN</sequence>
<feature type="transmembrane region" description="Helical" evidence="1">
    <location>
        <begin position="12"/>
        <end position="31"/>
    </location>
</feature>
<organism evidence="2 3">
    <name type="scientific">Paenibacillus faecis</name>
    <dbReference type="NCBI Taxonomy" id="862114"/>
    <lineage>
        <taxon>Bacteria</taxon>
        <taxon>Bacillati</taxon>
        <taxon>Bacillota</taxon>
        <taxon>Bacilli</taxon>
        <taxon>Bacillales</taxon>
        <taxon>Paenibacillaceae</taxon>
        <taxon>Paenibacillus</taxon>
    </lineage>
</organism>
<accession>A0A5D0CXJ2</accession>
<keyword evidence="3" id="KW-1185">Reference proteome</keyword>
<feature type="transmembrane region" description="Helical" evidence="1">
    <location>
        <begin position="127"/>
        <end position="148"/>
    </location>
</feature>
<feature type="transmembrane region" description="Helical" evidence="1">
    <location>
        <begin position="325"/>
        <end position="343"/>
    </location>
</feature>
<evidence type="ECO:0000313" key="3">
    <source>
        <dbReference type="Proteomes" id="UP000325218"/>
    </source>
</evidence>
<name>A0A5D0CXJ2_9BACL</name>
<feature type="transmembrane region" description="Helical" evidence="1">
    <location>
        <begin position="242"/>
        <end position="268"/>
    </location>
</feature>
<feature type="transmembrane region" description="Helical" evidence="1">
    <location>
        <begin position="381"/>
        <end position="400"/>
    </location>
</feature>
<feature type="transmembrane region" description="Helical" evidence="1">
    <location>
        <begin position="51"/>
        <end position="71"/>
    </location>
</feature>
<evidence type="ECO:0000313" key="2">
    <source>
        <dbReference type="EMBL" id="TYA14400.1"/>
    </source>
</evidence>
<keyword evidence="1" id="KW-0472">Membrane</keyword>
<dbReference type="RefSeq" id="WP_148449927.1">
    <property type="nucleotide sequence ID" value="NZ_VSDO01000001.1"/>
</dbReference>
<comment type="caution">
    <text evidence="2">The sequence shown here is derived from an EMBL/GenBank/DDBJ whole genome shotgun (WGS) entry which is preliminary data.</text>
</comment>
<feature type="transmembrane region" description="Helical" evidence="1">
    <location>
        <begin position="154"/>
        <end position="176"/>
    </location>
</feature>
<feature type="transmembrane region" description="Helical" evidence="1">
    <location>
        <begin position="91"/>
        <end position="115"/>
    </location>
</feature>
<feature type="transmembrane region" description="Helical" evidence="1">
    <location>
        <begin position="280"/>
        <end position="304"/>
    </location>
</feature>
<dbReference type="OrthoDB" id="1645614at2"/>
<keyword evidence="1" id="KW-1133">Transmembrane helix</keyword>
<keyword evidence="1" id="KW-0812">Transmembrane</keyword>
<dbReference type="EMBL" id="VSDO01000001">
    <property type="protein sequence ID" value="TYA14400.1"/>
    <property type="molecule type" value="Genomic_DNA"/>
</dbReference>
<reference evidence="2 3" key="1">
    <citation type="submission" date="2019-08" db="EMBL/GenBank/DDBJ databases">
        <title>Genome sequencing of Paenibacillus faecis DSM 23593(T).</title>
        <authorList>
            <person name="Kook J.-K."/>
            <person name="Park S.-N."/>
            <person name="Lim Y.K."/>
        </authorList>
    </citation>
    <scope>NUCLEOTIDE SEQUENCE [LARGE SCALE GENOMIC DNA]</scope>
    <source>
        <strain evidence="2 3">DSM 23593</strain>
    </source>
</reference>
<evidence type="ECO:0000256" key="1">
    <source>
        <dbReference type="SAM" id="Phobius"/>
    </source>
</evidence>
<protein>
    <submittedName>
        <fullName evidence="2">Nucleoside recognition domain-containing protein</fullName>
    </submittedName>
</protein>
<proteinExistence type="predicted"/>
<dbReference type="Proteomes" id="UP000325218">
    <property type="component" value="Unassembled WGS sequence"/>
</dbReference>
<gene>
    <name evidence="2" type="ORF">FRY98_01545</name>
</gene>